<evidence type="ECO:0000256" key="1">
    <source>
        <dbReference type="SAM" id="Coils"/>
    </source>
</evidence>
<feature type="coiled-coil region" evidence="1">
    <location>
        <begin position="60"/>
        <end position="101"/>
    </location>
</feature>
<proteinExistence type="predicted"/>
<dbReference type="AlphaFoldDB" id="A0A7X1CPL8"/>
<evidence type="ECO:0000313" key="3">
    <source>
        <dbReference type="Proteomes" id="UP000535908"/>
    </source>
</evidence>
<dbReference type="EMBL" id="JAARWN010000004">
    <property type="protein sequence ID" value="MBC1936086.1"/>
    <property type="molecule type" value="Genomic_DNA"/>
</dbReference>
<sequence>MEKEKALLEEKLERALQKRRNLEDIQIGLIELNREKAQILMNFSDAWQGNQAYTTIGQLQDEMEAEWRETRKNANTLEDQLVEEQRQIRNQLELLEENKANGAY</sequence>
<dbReference type="RefSeq" id="WP_185409364.1">
    <property type="nucleotide sequence ID" value="NZ_JAARRE010000003.1"/>
</dbReference>
<reference evidence="2 3" key="1">
    <citation type="submission" date="2020-03" db="EMBL/GenBank/DDBJ databases">
        <title>Soil Listeria distribution.</title>
        <authorList>
            <person name="Liao J."/>
            <person name="Wiedmann M."/>
        </authorList>
    </citation>
    <scope>NUCLEOTIDE SEQUENCE [LARGE SCALE GENOMIC DNA]</scope>
    <source>
        <strain evidence="2 3">FSL L7-0741</strain>
    </source>
</reference>
<protein>
    <submittedName>
        <fullName evidence="2">Uncharacterized protein</fullName>
    </submittedName>
</protein>
<name>A0A7X1CPL8_9LIST</name>
<comment type="caution">
    <text evidence="2">The sequence shown here is derived from an EMBL/GenBank/DDBJ whole genome shotgun (WGS) entry which is preliminary data.</text>
</comment>
<keyword evidence="1" id="KW-0175">Coiled coil</keyword>
<evidence type="ECO:0000313" key="2">
    <source>
        <dbReference type="EMBL" id="MBC1936086.1"/>
    </source>
</evidence>
<gene>
    <name evidence="2" type="ORF">HCA69_06880</name>
</gene>
<organism evidence="2 3">
    <name type="scientific">Listeria grandensis</name>
    <dbReference type="NCBI Taxonomy" id="1494963"/>
    <lineage>
        <taxon>Bacteria</taxon>
        <taxon>Bacillati</taxon>
        <taxon>Bacillota</taxon>
        <taxon>Bacilli</taxon>
        <taxon>Bacillales</taxon>
        <taxon>Listeriaceae</taxon>
        <taxon>Listeria</taxon>
    </lineage>
</organism>
<dbReference type="Proteomes" id="UP000535908">
    <property type="component" value="Unassembled WGS sequence"/>
</dbReference>
<accession>A0A7X1CPL8</accession>